<evidence type="ECO:0000259" key="3">
    <source>
        <dbReference type="Pfam" id="PF11954"/>
    </source>
</evidence>
<feature type="signal peptide" evidence="1">
    <location>
        <begin position="1"/>
        <end position="25"/>
    </location>
</feature>
<feature type="chain" id="PRO_5019089876" evidence="1">
    <location>
        <begin position="26"/>
        <end position="527"/>
    </location>
</feature>
<accession>A0A419W4U0</accession>
<keyword evidence="5" id="KW-1185">Reference proteome</keyword>
<evidence type="ECO:0000256" key="1">
    <source>
        <dbReference type="SAM" id="SignalP"/>
    </source>
</evidence>
<evidence type="ECO:0000313" key="4">
    <source>
        <dbReference type="EMBL" id="RKD90467.1"/>
    </source>
</evidence>
<dbReference type="Gene3D" id="2.40.128.600">
    <property type="match status" value="1"/>
</dbReference>
<comment type="caution">
    <text evidence="4">The sequence shown here is derived from an EMBL/GenBank/DDBJ whole genome shotgun (WGS) entry which is preliminary data.</text>
</comment>
<dbReference type="InterPro" id="IPR012338">
    <property type="entry name" value="Beta-lactam/transpept-like"/>
</dbReference>
<name>A0A419W4U0_9BACT</name>
<reference evidence="4 5" key="1">
    <citation type="submission" date="2018-09" db="EMBL/GenBank/DDBJ databases">
        <title>Genomic Encyclopedia of Archaeal and Bacterial Type Strains, Phase II (KMG-II): from individual species to whole genera.</title>
        <authorList>
            <person name="Goeker M."/>
        </authorList>
    </citation>
    <scope>NUCLEOTIDE SEQUENCE [LARGE SCALE GENOMIC DNA]</scope>
    <source>
        <strain evidence="4 5">DSM 27148</strain>
    </source>
</reference>
<dbReference type="EMBL" id="RAPN01000001">
    <property type="protein sequence ID" value="RKD90467.1"/>
    <property type="molecule type" value="Genomic_DNA"/>
</dbReference>
<dbReference type="AlphaFoldDB" id="A0A419W4U0"/>
<dbReference type="Pfam" id="PF11954">
    <property type="entry name" value="DUF3471"/>
    <property type="match status" value="1"/>
</dbReference>
<feature type="domain" description="Peptidase S12 Pab87-related C-terminal" evidence="3">
    <location>
        <begin position="426"/>
        <end position="524"/>
    </location>
</feature>
<sequence length="527" mass="58844">MNKRNSKLILVLILVFGLGTTNSFSQVTAPEIDAIVEHAMDNFTVAGAAVAVVKDGQIIFEKGFGLKSIDSKEKVDEHTNFAIASNSKAFTTAALAILVDEGKLAWTDPVIKYIPEFRMYDDYVTQNFNIEDLLTHRSGLGLGMGDLMLWPVGSDFSVADILNGFQYFKPVSAFRTKYDYDNLLYIVTGELIARVSGMSWEEFIKEKIFAPLGMDNSYASVTYMNDQSNLASPHLNNGKELSLIETEHWDPKMINGAAGGIYANVHDLASWMLVQLNKGKYGPQQEKQLFTEASQQEMWKIHTTMKTDPNPRYNSHFAGYGLGWRLNDAKGNLIVSHTGALAGMLSKTLLVPDLNLGIVVLTNTWGDGAGLFSAVSQTVLDKYLGLDEFDWTEAYVKRLSQKGNEAAEVVANVWATVEKADASNIDLNNYSGEYKDPWFGNIEIYEQDKQLWFRSVRSPKLTGPMHYYGANTFVVKWPDSELTDADAFVLFQLDENGKAQGFKMKGISPAIDFSFDFQDLELQRINE</sequence>
<dbReference type="InterPro" id="IPR001466">
    <property type="entry name" value="Beta-lactam-related"/>
</dbReference>
<dbReference type="PANTHER" id="PTHR46825">
    <property type="entry name" value="D-ALANYL-D-ALANINE-CARBOXYPEPTIDASE/ENDOPEPTIDASE AMPH"/>
    <property type="match status" value="1"/>
</dbReference>
<dbReference type="RefSeq" id="WP_120274136.1">
    <property type="nucleotide sequence ID" value="NZ_RAPN01000001.1"/>
</dbReference>
<proteinExistence type="predicted"/>
<dbReference type="InterPro" id="IPR050491">
    <property type="entry name" value="AmpC-like"/>
</dbReference>
<protein>
    <submittedName>
        <fullName evidence="4">CubicO group peptidase (Beta-lactamase class C family)</fullName>
    </submittedName>
</protein>
<evidence type="ECO:0000259" key="2">
    <source>
        <dbReference type="Pfam" id="PF00144"/>
    </source>
</evidence>
<dbReference type="OrthoDB" id="1522765at2"/>
<dbReference type="Proteomes" id="UP000283387">
    <property type="component" value="Unassembled WGS sequence"/>
</dbReference>
<keyword evidence="1" id="KW-0732">Signal</keyword>
<feature type="domain" description="Beta-lactamase-related" evidence="2">
    <location>
        <begin position="32"/>
        <end position="367"/>
    </location>
</feature>
<dbReference type="Gene3D" id="3.40.710.10">
    <property type="entry name" value="DD-peptidase/beta-lactamase superfamily"/>
    <property type="match status" value="1"/>
</dbReference>
<organism evidence="4 5">
    <name type="scientific">Mangrovibacterium diazotrophicum</name>
    <dbReference type="NCBI Taxonomy" id="1261403"/>
    <lineage>
        <taxon>Bacteria</taxon>
        <taxon>Pseudomonadati</taxon>
        <taxon>Bacteroidota</taxon>
        <taxon>Bacteroidia</taxon>
        <taxon>Marinilabiliales</taxon>
        <taxon>Prolixibacteraceae</taxon>
        <taxon>Mangrovibacterium</taxon>
    </lineage>
</organism>
<dbReference type="SUPFAM" id="SSF56601">
    <property type="entry name" value="beta-lactamase/transpeptidase-like"/>
    <property type="match status" value="1"/>
</dbReference>
<dbReference type="Pfam" id="PF00144">
    <property type="entry name" value="Beta-lactamase"/>
    <property type="match status" value="1"/>
</dbReference>
<evidence type="ECO:0000313" key="5">
    <source>
        <dbReference type="Proteomes" id="UP000283387"/>
    </source>
</evidence>
<dbReference type="InterPro" id="IPR021860">
    <property type="entry name" value="Peptidase_S12_Pab87-rel_C"/>
</dbReference>
<gene>
    <name evidence="4" type="ORF">BC643_0807</name>
</gene>
<dbReference type="PANTHER" id="PTHR46825:SF15">
    <property type="entry name" value="BETA-LACTAMASE-RELATED DOMAIN-CONTAINING PROTEIN"/>
    <property type="match status" value="1"/>
</dbReference>